<proteinExistence type="predicted"/>
<protein>
    <recommendedName>
        <fullName evidence="3">DUF2922 domain-containing protein</fullName>
    </recommendedName>
</protein>
<name>F0SZT7_SYNGF</name>
<gene>
    <name evidence="1" type="ordered locus">Sgly_2989</name>
</gene>
<organism evidence="1 2">
    <name type="scientific">Syntrophobotulus glycolicus (strain DSM 8271 / FlGlyR)</name>
    <dbReference type="NCBI Taxonomy" id="645991"/>
    <lineage>
        <taxon>Bacteria</taxon>
        <taxon>Bacillati</taxon>
        <taxon>Bacillota</taxon>
        <taxon>Clostridia</taxon>
        <taxon>Eubacteriales</taxon>
        <taxon>Desulfitobacteriaceae</taxon>
        <taxon>Syntrophobotulus</taxon>
    </lineage>
</organism>
<dbReference type="STRING" id="645991.Sgly_2989"/>
<dbReference type="HOGENOM" id="CLU_181401_1_1_9"/>
<keyword evidence="2" id="KW-1185">Reference proteome</keyword>
<dbReference type="OrthoDB" id="9795264at2"/>
<sequence length="75" mass="8220">MSISSTRILRLAFTNAGGTTFSLTLPQPRADLTAEEIEVVMNQIIAKNMFSTKGGDLVEINDIKIIDTTTDDLFD</sequence>
<reference evidence="2" key="2">
    <citation type="submission" date="2011-02" db="EMBL/GenBank/DDBJ databases">
        <title>The complete genome of Syntrophobotulus glycolicus DSM 8271.</title>
        <authorList>
            <person name="Lucas S."/>
            <person name="Copeland A."/>
            <person name="Lapidus A."/>
            <person name="Bruce D."/>
            <person name="Goodwin L."/>
            <person name="Pitluck S."/>
            <person name="Kyrpides N."/>
            <person name="Mavromatis K."/>
            <person name="Pagani I."/>
            <person name="Ivanova N."/>
            <person name="Mikhailova N."/>
            <person name="Chertkov O."/>
            <person name="Held B."/>
            <person name="Detter J.C."/>
            <person name="Tapia R."/>
            <person name="Han C."/>
            <person name="Land M."/>
            <person name="Hauser L."/>
            <person name="Markowitz V."/>
            <person name="Cheng J.-F."/>
            <person name="Hugenholtz P."/>
            <person name="Woyke T."/>
            <person name="Wu D."/>
            <person name="Spring S."/>
            <person name="Schroeder M."/>
            <person name="Brambilla E."/>
            <person name="Klenk H.-P."/>
            <person name="Eisen J.A."/>
        </authorList>
    </citation>
    <scope>NUCLEOTIDE SEQUENCE [LARGE SCALE GENOMIC DNA]</scope>
    <source>
        <strain evidence="2">DSM 8271 / FlGlyR</strain>
    </source>
</reference>
<dbReference type="EMBL" id="CP002547">
    <property type="protein sequence ID" value="ADY57258.1"/>
    <property type="molecule type" value="Genomic_DNA"/>
</dbReference>
<dbReference type="AlphaFoldDB" id="F0SZT7"/>
<accession>F0SZT7</accession>
<dbReference type="Pfam" id="PF11148">
    <property type="entry name" value="DUF2922"/>
    <property type="match status" value="1"/>
</dbReference>
<evidence type="ECO:0008006" key="3">
    <source>
        <dbReference type="Google" id="ProtNLM"/>
    </source>
</evidence>
<evidence type="ECO:0000313" key="2">
    <source>
        <dbReference type="Proteomes" id="UP000007488"/>
    </source>
</evidence>
<dbReference type="Proteomes" id="UP000007488">
    <property type="component" value="Chromosome"/>
</dbReference>
<reference evidence="1 2" key="1">
    <citation type="journal article" date="2011" name="Stand. Genomic Sci.">
        <title>Complete genome sequence of Syntrophobotulus glycolicus type strain (FlGlyR).</title>
        <authorList>
            <person name="Han C."/>
            <person name="Mwirichia R."/>
            <person name="Chertkov O."/>
            <person name="Held B."/>
            <person name="Lapidus A."/>
            <person name="Nolan M."/>
            <person name="Lucas S."/>
            <person name="Hammon N."/>
            <person name="Deshpande S."/>
            <person name="Cheng J.F."/>
            <person name="Tapia R."/>
            <person name="Goodwin L."/>
            <person name="Pitluck S."/>
            <person name="Huntemann M."/>
            <person name="Liolios K."/>
            <person name="Ivanova N."/>
            <person name="Pagani I."/>
            <person name="Mavromatis K."/>
            <person name="Ovchinikova G."/>
            <person name="Pati A."/>
            <person name="Chen A."/>
            <person name="Palaniappan K."/>
            <person name="Land M."/>
            <person name="Hauser L."/>
            <person name="Brambilla E.M."/>
            <person name="Rohde M."/>
            <person name="Spring S."/>
            <person name="Sikorski J."/>
            <person name="Goker M."/>
            <person name="Woyke T."/>
            <person name="Bristow J."/>
            <person name="Eisen J.A."/>
            <person name="Markowitz V."/>
            <person name="Hugenholtz P."/>
            <person name="Kyrpides N.C."/>
            <person name="Klenk H.P."/>
            <person name="Detter J.C."/>
        </authorList>
    </citation>
    <scope>NUCLEOTIDE SEQUENCE [LARGE SCALE GENOMIC DNA]</scope>
    <source>
        <strain evidence="2">DSM 8271 / FlGlyR</strain>
    </source>
</reference>
<evidence type="ECO:0000313" key="1">
    <source>
        <dbReference type="EMBL" id="ADY57258.1"/>
    </source>
</evidence>
<dbReference type="RefSeq" id="WP_013626030.1">
    <property type="nucleotide sequence ID" value="NC_015172.1"/>
</dbReference>
<dbReference type="KEGG" id="sgy:Sgly_2989"/>
<dbReference type="InterPro" id="IPR021321">
    <property type="entry name" value="DUF2922"/>
</dbReference>